<sequence>MDQNKDVLREVWFPIGNTEMEERARKIMEDSKKSVVQGTTQKERSMSKECYSCIHRRPIMGDAHIRCASPDEAMTGAVVGVKRGWFVYPYSFDPVWKTKLCSNFEKEDA</sequence>
<comment type="caution">
    <text evidence="1">The sequence shown here is derived from an EMBL/GenBank/DDBJ whole genome shotgun (WGS) entry which is preliminary data.</text>
</comment>
<dbReference type="EMBL" id="LAZR01037426">
    <property type="protein sequence ID" value="KKL22236.1"/>
    <property type="molecule type" value="Genomic_DNA"/>
</dbReference>
<protein>
    <submittedName>
        <fullName evidence="1">Uncharacterized protein</fullName>
    </submittedName>
</protein>
<name>A0A0F9DX13_9ZZZZ</name>
<gene>
    <name evidence="1" type="ORF">LCGC14_2437470</name>
</gene>
<dbReference type="AlphaFoldDB" id="A0A0F9DX13"/>
<proteinExistence type="predicted"/>
<reference evidence="1" key="1">
    <citation type="journal article" date="2015" name="Nature">
        <title>Complex archaea that bridge the gap between prokaryotes and eukaryotes.</title>
        <authorList>
            <person name="Spang A."/>
            <person name="Saw J.H."/>
            <person name="Jorgensen S.L."/>
            <person name="Zaremba-Niedzwiedzka K."/>
            <person name="Martijn J."/>
            <person name="Lind A.E."/>
            <person name="van Eijk R."/>
            <person name="Schleper C."/>
            <person name="Guy L."/>
            <person name="Ettema T.J."/>
        </authorList>
    </citation>
    <scope>NUCLEOTIDE SEQUENCE</scope>
</reference>
<organism evidence="1">
    <name type="scientific">marine sediment metagenome</name>
    <dbReference type="NCBI Taxonomy" id="412755"/>
    <lineage>
        <taxon>unclassified sequences</taxon>
        <taxon>metagenomes</taxon>
        <taxon>ecological metagenomes</taxon>
    </lineage>
</organism>
<evidence type="ECO:0000313" key="1">
    <source>
        <dbReference type="EMBL" id="KKL22236.1"/>
    </source>
</evidence>
<accession>A0A0F9DX13</accession>